<keyword evidence="3" id="KW-1185">Reference proteome</keyword>
<dbReference type="EMBL" id="FUWJ01000005">
    <property type="protein sequence ID" value="SKA17493.1"/>
    <property type="molecule type" value="Genomic_DNA"/>
</dbReference>
<protein>
    <submittedName>
        <fullName evidence="2">Uncharacterized protein</fullName>
    </submittedName>
</protein>
<gene>
    <name evidence="2" type="ORF">SAMN02745126_03979</name>
</gene>
<organism evidence="2 3">
    <name type="scientific">Enhydrobacter aerosaccus</name>
    <dbReference type="NCBI Taxonomy" id="225324"/>
    <lineage>
        <taxon>Bacteria</taxon>
        <taxon>Pseudomonadati</taxon>
        <taxon>Pseudomonadota</taxon>
        <taxon>Alphaproteobacteria</taxon>
        <taxon>Hyphomicrobiales</taxon>
        <taxon>Enhydrobacter</taxon>
    </lineage>
</organism>
<dbReference type="RefSeq" id="WP_170921032.1">
    <property type="nucleotide sequence ID" value="NZ_FUWJ01000005.1"/>
</dbReference>
<evidence type="ECO:0000313" key="3">
    <source>
        <dbReference type="Proteomes" id="UP000190092"/>
    </source>
</evidence>
<evidence type="ECO:0000313" key="2">
    <source>
        <dbReference type="EMBL" id="SKA17493.1"/>
    </source>
</evidence>
<dbReference type="STRING" id="225324.SAMN02745126_03979"/>
<dbReference type="AlphaFoldDB" id="A0A1T4RNI2"/>
<keyword evidence="1" id="KW-0812">Transmembrane</keyword>
<accession>A0A1T4RNI2</accession>
<reference evidence="3" key="1">
    <citation type="submission" date="2017-02" db="EMBL/GenBank/DDBJ databases">
        <authorList>
            <person name="Varghese N."/>
            <person name="Submissions S."/>
        </authorList>
    </citation>
    <scope>NUCLEOTIDE SEQUENCE [LARGE SCALE GENOMIC DNA]</scope>
    <source>
        <strain evidence="3">ATCC 27094</strain>
    </source>
</reference>
<keyword evidence="1" id="KW-1133">Transmembrane helix</keyword>
<evidence type="ECO:0000256" key="1">
    <source>
        <dbReference type="SAM" id="Phobius"/>
    </source>
</evidence>
<proteinExistence type="predicted"/>
<dbReference type="Proteomes" id="UP000190092">
    <property type="component" value="Unassembled WGS sequence"/>
</dbReference>
<keyword evidence="1" id="KW-0472">Membrane</keyword>
<name>A0A1T4RNI2_9HYPH</name>
<feature type="transmembrane region" description="Helical" evidence="1">
    <location>
        <begin position="32"/>
        <end position="51"/>
    </location>
</feature>
<sequence>MMHFIALLVSSGLLGFSLFAIAVSIWIEEPDALARHIRAAALACIALGILAQHS</sequence>